<dbReference type="EMBL" id="FNBN01000005">
    <property type="protein sequence ID" value="SDG62018.1"/>
    <property type="molecule type" value="Genomic_DNA"/>
</dbReference>
<accession>A0A1G7VR44</accession>
<dbReference type="Proteomes" id="UP000199045">
    <property type="component" value="Unassembled WGS sequence"/>
</dbReference>
<organism evidence="1 2">
    <name type="scientific">Chitinophaga filiformis</name>
    <name type="common">Myxococcus filiformis</name>
    <name type="synonym">Flexibacter filiformis</name>
    <dbReference type="NCBI Taxonomy" id="104663"/>
    <lineage>
        <taxon>Bacteria</taxon>
        <taxon>Pseudomonadati</taxon>
        <taxon>Bacteroidota</taxon>
        <taxon>Chitinophagia</taxon>
        <taxon>Chitinophagales</taxon>
        <taxon>Chitinophagaceae</taxon>
        <taxon>Chitinophaga</taxon>
    </lineage>
</organism>
<dbReference type="AlphaFoldDB" id="A0A1G7VR44"/>
<protein>
    <submittedName>
        <fullName evidence="1">Uncharacterized protein</fullName>
    </submittedName>
</protein>
<sequence length="264" mass="30576">MPNDPHPRFGLPTNHRRDSNSTATYLLTTFRKMKLYLVSILLFFSACSSISLEKRTSVPGKVPFVINIVDPNAPGNFYDRLYDSLDKHIYTINKSGLSTIINGDEDKDQFIGWLFTQFEDRFSGISLKAGSKIDKDRTSEEVRLKNKLNSRTDKFSFTTKFRVDSIPDEYLYPDLWKKATANNKFEKEIQAEFESFGRIGLFRHAYGNSDTLFPYGYKLPIDITVNYYLTEEKRWFKSTFTIAAKTVVYHQLKFKQVDVAVANE</sequence>
<gene>
    <name evidence="1" type="ORF">SAMN04488121_105222</name>
</gene>
<evidence type="ECO:0000313" key="2">
    <source>
        <dbReference type="Proteomes" id="UP000199045"/>
    </source>
</evidence>
<evidence type="ECO:0000313" key="1">
    <source>
        <dbReference type="EMBL" id="SDG62018.1"/>
    </source>
</evidence>
<reference evidence="1 2" key="1">
    <citation type="submission" date="2016-10" db="EMBL/GenBank/DDBJ databases">
        <authorList>
            <person name="de Groot N.N."/>
        </authorList>
    </citation>
    <scope>NUCLEOTIDE SEQUENCE [LARGE SCALE GENOMIC DNA]</scope>
    <source>
        <strain evidence="1 2">DSM 527</strain>
    </source>
</reference>
<proteinExistence type="predicted"/>
<name>A0A1G7VR44_CHIFI</name>